<feature type="region of interest" description="Disordered" evidence="3">
    <location>
        <begin position="84"/>
        <end position="141"/>
    </location>
</feature>
<protein>
    <recommendedName>
        <fullName evidence="5">Putative zinc-finger domain-containing protein</fullName>
    </recommendedName>
</protein>
<feature type="region of interest" description="Disordered" evidence="3">
    <location>
        <begin position="197"/>
        <end position="218"/>
    </location>
</feature>
<keyword evidence="2" id="KW-0804">Transcription</keyword>
<dbReference type="EMBL" id="BAABAS010000026">
    <property type="protein sequence ID" value="GAA4240915.1"/>
    <property type="molecule type" value="Genomic_DNA"/>
</dbReference>
<keyword evidence="4" id="KW-0472">Membrane</keyword>
<evidence type="ECO:0000256" key="3">
    <source>
        <dbReference type="SAM" id="MobiDB-lite"/>
    </source>
</evidence>
<keyword evidence="4" id="KW-0812">Transmembrane</keyword>
<name>A0ABP8CN98_9ACTN</name>
<evidence type="ECO:0000259" key="5">
    <source>
        <dbReference type="Pfam" id="PF13490"/>
    </source>
</evidence>
<dbReference type="Gene3D" id="1.10.10.1320">
    <property type="entry name" value="Anti-sigma factor, zinc-finger domain"/>
    <property type="match status" value="1"/>
</dbReference>
<dbReference type="Proteomes" id="UP001501710">
    <property type="component" value="Unassembled WGS sequence"/>
</dbReference>
<keyword evidence="1" id="KW-0805">Transcription regulation</keyword>
<organism evidence="6 7">
    <name type="scientific">Actinomadura meridiana</name>
    <dbReference type="NCBI Taxonomy" id="559626"/>
    <lineage>
        <taxon>Bacteria</taxon>
        <taxon>Bacillati</taxon>
        <taxon>Actinomycetota</taxon>
        <taxon>Actinomycetes</taxon>
        <taxon>Streptosporangiales</taxon>
        <taxon>Thermomonosporaceae</taxon>
        <taxon>Actinomadura</taxon>
    </lineage>
</organism>
<keyword evidence="7" id="KW-1185">Reference proteome</keyword>
<evidence type="ECO:0000313" key="6">
    <source>
        <dbReference type="EMBL" id="GAA4240915.1"/>
    </source>
</evidence>
<gene>
    <name evidence="6" type="ORF">GCM10022254_67620</name>
</gene>
<evidence type="ECO:0000313" key="7">
    <source>
        <dbReference type="Proteomes" id="UP001501710"/>
    </source>
</evidence>
<feature type="compositionally biased region" description="Polar residues" evidence="3">
    <location>
        <begin position="208"/>
        <end position="218"/>
    </location>
</feature>
<evidence type="ECO:0000256" key="2">
    <source>
        <dbReference type="ARBA" id="ARBA00023163"/>
    </source>
</evidence>
<accession>A0ABP8CN98</accession>
<dbReference type="Pfam" id="PF13490">
    <property type="entry name" value="zf-HC2"/>
    <property type="match status" value="1"/>
</dbReference>
<feature type="domain" description="Putative zinc-finger" evidence="5">
    <location>
        <begin position="6"/>
        <end position="35"/>
    </location>
</feature>
<comment type="caution">
    <text evidence="6">The sequence shown here is derived from an EMBL/GenBank/DDBJ whole genome shotgun (WGS) entry which is preliminary data.</text>
</comment>
<dbReference type="RefSeq" id="WP_344905676.1">
    <property type="nucleotide sequence ID" value="NZ_BAABAS010000026.1"/>
</dbReference>
<keyword evidence="4" id="KW-1133">Transmembrane helix</keyword>
<sequence>MSCLGERLTALVDGELGHEERDRALAHLACCDQCRDEVASLRKLKGRLRGLSDHQARGDAAEATDDLPSPDFLTRLRALPAAAGSAAGGSTDPGDTVPDLVPLADVPAAGSTRPSRPMRPVGRPVSVASAARPRDSRPAGRAAVLHVHPRRRYLVVGAATLFIGLGAASYAAGGADNAPPVSPAFDRFAVEHALTSGDAPVTDPLTDPVNQVQVSPGP</sequence>
<reference evidence="7" key="1">
    <citation type="journal article" date="2019" name="Int. J. Syst. Evol. Microbiol.">
        <title>The Global Catalogue of Microorganisms (GCM) 10K type strain sequencing project: providing services to taxonomists for standard genome sequencing and annotation.</title>
        <authorList>
            <consortium name="The Broad Institute Genomics Platform"/>
            <consortium name="The Broad Institute Genome Sequencing Center for Infectious Disease"/>
            <person name="Wu L."/>
            <person name="Ma J."/>
        </authorList>
    </citation>
    <scope>NUCLEOTIDE SEQUENCE [LARGE SCALE GENOMIC DNA]</scope>
    <source>
        <strain evidence="7">JCM 17440</strain>
    </source>
</reference>
<dbReference type="InterPro" id="IPR041916">
    <property type="entry name" value="Anti_sigma_zinc_sf"/>
</dbReference>
<dbReference type="InterPro" id="IPR027383">
    <property type="entry name" value="Znf_put"/>
</dbReference>
<evidence type="ECO:0000256" key="4">
    <source>
        <dbReference type="SAM" id="Phobius"/>
    </source>
</evidence>
<proteinExistence type="predicted"/>
<evidence type="ECO:0000256" key="1">
    <source>
        <dbReference type="ARBA" id="ARBA00023015"/>
    </source>
</evidence>
<feature type="transmembrane region" description="Helical" evidence="4">
    <location>
        <begin position="153"/>
        <end position="172"/>
    </location>
</feature>